<dbReference type="Gene3D" id="1.10.1200.10">
    <property type="entry name" value="ACP-like"/>
    <property type="match status" value="1"/>
</dbReference>
<dbReference type="Gene3D" id="3.10.129.110">
    <property type="entry name" value="Polyketide synthase dehydratase"/>
    <property type="match status" value="1"/>
</dbReference>
<dbReference type="InterPro" id="IPR020841">
    <property type="entry name" value="PKS_Beta-ketoAc_synthase_dom"/>
</dbReference>
<evidence type="ECO:0000256" key="5">
    <source>
        <dbReference type="ARBA" id="ARBA00022679"/>
    </source>
</evidence>
<feature type="region of interest" description="C-terminal hotdog fold" evidence="6">
    <location>
        <begin position="833"/>
        <end position="973"/>
    </location>
</feature>
<dbReference type="PROSITE" id="PS00012">
    <property type="entry name" value="PHOSPHOPANTETHEINE"/>
    <property type="match status" value="1"/>
</dbReference>
<dbReference type="GO" id="GO:0004315">
    <property type="term" value="F:3-oxoacyl-[acyl-carrier-protein] synthase activity"/>
    <property type="evidence" value="ECO:0007669"/>
    <property type="project" value="InterPro"/>
</dbReference>
<keyword evidence="4" id="KW-0597">Phosphoprotein</keyword>
<reference evidence="10 11" key="1">
    <citation type="submission" date="2019-09" db="EMBL/GenBank/DDBJ databases">
        <title>Bacillus ochoae sp. nov., Paenibacillus whitsoniae sp. nov., Paenibacillus spiritus sp. nov. Isolated from the Mars Exploration Rover during spacecraft assembly.</title>
        <authorList>
            <person name="Seuylemezian A."/>
            <person name="Vaishampayan P."/>
        </authorList>
    </citation>
    <scope>NUCLEOTIDE SEQUENCE [LARGE SCALE GENOMIC DNA]</scope>
    <source>
        <strain evidence="10 11">MER_111</strain>
    </source>
</reference>
<feature type="region of interest" description="N-terminal hotdog fold" evidence="6">
    <location>
        <begin position="691"/>
        <end position="819"/>
    </location>
</feature>
<feature type="domain" description="PKS/mFAS DH" evidence="9">
    <location>
        <begin position="691"/>
        <end position="973"/>
    </location>
</feature>
<dbReference type="SMART" id="SM00826">
    <property type="entry name" value="PKS_DH"/>
    <property type="match status" value="1"/>
</dbReference>
<comment type="caution">
    <text evidence="10">The sequence shown here is derived from an EMBL/GenBank/DDBJ whole genome shotgun (WGS) entry which is preliminary data.</text>
</comment>
<dbReference type="GO" id="GO:0031177">
    <property type="term" value="F:phosphopantetheine binding"/>
    <property type="evidence" value="ECO:0007669"/>
    <property type="project" value="InterPro"/>
</dbReference>
<keyword evidence="11" id="KW-1185">Reference proteome</keyword>
<dbReference type="PANTHER" id="PTHR43775:SF37">
    <property type="entry name" value="SI:DKEY-61P9.11"/>
    <property type="match status" value="1"/>
</dbReference>
<dbReference type="GO" id="GO:0006633">
    <property type="term" value="P:fatty acid biosynthetic process"/>
    <property type="evidence" value="ECO:0007669"/>
    <property type="project" value="InterPro"/>
</dbReference>
<protein>
    <submittedName>
        <fullName evidence="10">SDR family NAD(P)-dependent oxidoreductase</fullName>
    </submittedName>
</protein>
<dbReference type="InterPro" id="IPR049552">
    <property type="entry name" value="PKS_DH_N"/>
</dbReference>
<dbReference type="UniPathway" id="UPA01003"/>
<comment type="pathway">
    <text evidence="2">Antibiotic biosynthesis; bacillaene biosynthesis.</text>
</comment>
<dbReference type="OrthoDB" id="9765680at2"/>
<dbReference type="InterPro" id="IPR009081">
    <property type="entry name" value="PP-bd_ACP"/>
</dbReference>
<dbReference type="Pfam" id="PF08659">
    <property type="entry name" value="KR"/>
    <property type="match status" value="1"/>
</dbReference>
<dbReference type="InterPro" id="IPR049551">
    <property type="entry name" value="PKS_DH_C"/>
</dbReference>
<evidence type="ECO:0000259" key="7">
    <source>
        <dbReference type="PROSITE" id="PS50075"/>
    </source>
</evidence>
<organism evidence="10 11">
    <name type="scientific">Paenibacillus spiritus</name>
    <dbReference type="NCBI Taxonomy" id="2496557"/>
    <lineage>
        <taxon>Bacteria</taxon>
        <taxon>Bacillati</taxon>
        <taxon>Bacillota</taxon>
        <taxon>Bacilli</taxon>
        <taxon>Bacillales</taxon>
        <taxon>Paenibacillaceae</taxon>
        <taxon>Paenibacillus</taxon>
    </lineage>
</organism>
<dbReference type="Gene3D" id="1.10.1240.100">
    <property type="match status" value="1"/>
</dbReference>
<dbReference type="InterPro" id="IPR042104">
    <property type="entry name" value="PKS_dehydratase_sf"/>
</dbReference>
<dbReference type="InterPro" id="IPR014030">
    <property type="entry name" value="Ketoacyl_synth_N"/>
</dbReference>
<feature type="domain" description="Ketosynthase family 3 (KS3)" evidence="8">
    <location>
        <begin position="48"/>
        <end position="485"/>
    </location>
</feature>
<evidence type="ECO:0000256" key="4">
    <source>
        <dbReference type="ARBA" id="ARBA00022553"/>
    </source>
</evidence>
<dbReference type="CDD" id="cd08953">
    <property type="entry name" value="KR_2_SDR_x"/>
    <property type="match status" value="1"/>
</dbReference>
<dbReference type="InterPro" id="IPR020806">
    <property type="entry name" value="PKS_PP-bd"/>
</dbReference>
<evidence type="ECO:0000259" key="8">
    <source>
        <dbReference type="PROSITE" id="PS52004"/>
    </source>
</evidence>
<dbReference type="Pfam" id="PF00550">
    <property type="entry name" value="PP-binding"/>
    <property type="match status" value="1"/>
</dbReference>
<dbReference type="Pfam" id="PF22621">
    <property type="entry name" value="CurL-like_PKS_C"/>
    <property type="match status" value="1"/>
</dbReference>
<dbReference type="SUPFAM" id="SSF47336">
    <property type="entry name" value="ACP-like"/>
    <property type="match status" value="1"/>
</dbReference>
<dbReference type="InterPro" id="IPR013968">
    <property type="entry name" value="PKS_KR"/>
</dbReference>
<dbReference type="Pfam" id="PF21394">
    <property type="entry name" value="Beta-ketacyl_N"/>
    <property type="match status" value="1"/>
</dbReference>
<dbReference type="PROSITE" id="PS52004">
    <property type="entry name" value="KS3_2"/>
    <property type="match status" value="1"/>
</dbReference>
<dbReference type="GO" id="GO:0071770">
    <property type="term" value="P:DIM/DIP cell wall layer assembly"/>
    <property type="evidence" value="ECO:0007669"/>
    <property type="project" value="TreeGrafter"/>
</dbReference>
<comment type="function">
    <text evidence="1">Involved in some intermediate steps for the synthesis of the antibiotic polyketide bacillaene which is involved in secondary metabolism.</text>
</comment>
<dbReference type="InterPro" id="IPR049490">
    <property type="entry name" value="C883_1060-like_KR_N"/>
</dbReference>
<evidence type="ECO:0000256" key="3">
    <source>
        <dbReference type="ARBA" id="ARBA00022450"/>
    </source>
</evidence>
<feature type="active site" description="Proton acceptor; for dehydratase activity" evidence="6">
    <location>
        <position position="722"/>
    </location>
</feature>
<dbReference type="Pfam" id="PF14765">
    <property type="entry name" value="PS-DH"/>
    <property type="match status" value="1"/>
</dbReference>
<feature type="domain" description="Carrier" evidence="7">
    <location>
        <begin position="1511"/>
        <end position="1586"/>
    </location>
</feature>
<dbReference type="InterPro" id="IPR049900">
    <property type="entry name" value="PKS_mFAS_DH"/>
</dbReference>
<dbReference type="PROSITE" id="PS00606">
    <property type="entry name" value="KS3_1"/>
    <property type="match status" value="1"/>
</dbReference>
<dbReference type="InterPro" id="IPR050091">
    <property type="entry name" value="PKS_NRPS_Biosynth_Enz"/>
</dbReference>
<dbReference type="SMART" id="SM00822">
    <property type="entry name" value="PKS_KR"/>
    <property type="match status" value="1"/>
</dbReference>
<sequence>MHTRESGEQAVSKLKSYILKQVAEQRIPSADAEALLKEIQGTPRKAEEDSIAIIGMSGQFPKAKNLGEFWEHIKEGENCIGDLSDERKRDIEHIIGNPSYFEFILGDEPPKLEHPDDLFAKGGYLDEVDKFDAAFFGIPPREAKFMDPLQRLFLETAWAAIEDAGYGGRRIVGTRTGVFVGKDNTSTALYKYITAPDPMHLTGTWEGILASRIAYIFNLQGPSMVIDTACSSGLVSIHTACQSILNRECDMAIAGGIAQSFFYVKNVKGPMDLSSVESTEGLVRTFDKDSKGTLWGEGVGAVLLKPLKKALKDGDQIHAVIKGSAINNDGASNGITAPSAAAQEDVIVRAWQRADIDPETISYVEAHGTGTTLGDPIEIKGLTNAFSKYTNKRQFCGIGSVKTNVGHLVAASGVASLMKVVLAMKHRQMPPTIHFDEPNPFINFAETPVYVSDRLKDWESDGTPRRAGVSSFGFSGTNCHLVLEEAPAAKREPESEECGLTHCLTISAKSRNVLEDFLQRYLDFARTEPELDLGALCYTANTGRGHYAYRIVLMFKDREELEQMLQELVADGLERVSKIGVLYGAHKIVPEMKKNKLAHEITEGEKNKLTKQAAAHLEGFSQLKDAIKERALSEIGRLYVSGADVDWDKLYADRSCRRISVPVYPFERIRYWAEPKLSKVSLSAAPAGRLHPLIHTQLVNTMNQSVYQTLFTTDTQWVLSDHRIKGKCVIPGTTYLEMARAVGEIHYPQSALELRDVIYLTPLMVQVEETAEVHTIVSKEKGYLAFTIASKTTDAVPASGEARWLIHAEGKIASIRSHTRTRSGLEQIATEANRMKDPGTLNSSDNVFTFGPRWDNVQAIYESGNEVLVALKLEDSLHGDLKEYGLHPGLMDNAANMTSQSIGEGTYLPLNYKRLSLYGRMPAEFYSSIRRKGNEAGSLETITFDISLMDTSGKIFAEISDYTIKKAKESQLVFKEPTAESHSMYCMEWTEDLSPSIERTGRTGAVVLLKGNQPVCEELAEQFRSRCQQLIEVEPGLRYEKVSDSHYRVPFDAEEFDRLMKELADTPVSLVVHAFSLDGKESGTEIEDPDEWLGRELYSLFHITKGILKHKWKGRVEIALLARHVNPVTGNEDGLHPTAKAMFGLGTTLNQEYSNLSCRCIDFDQATTAEGLFRELCRSEAPYEIACRNGKRYREELRDCPADPDGLADLEIRNSGVYLITGGTGGLGLQAAQYLAGKGTAHIALLARSPLPERSQWQAVLDKPGDDPARAKIAMLQHIEQTGSTVELCQADVSDCGALFRTVAELRSKYGRINGVIHTAGVAGDGFILRKDMDVFRNVIKPKIHGTVYLDQACEQDDPDFFVLYSSITSVTGGVGQGDYTAANAFLNAYAYAMRRRGRKAQSILWPAWREVGMAADYQVTDDYTCFVSISPETGADRLDKLLRTSALPAVIPAELNLSVLQASLSSLALAVSSEIRSSIDRIAKGAETREVEEQRMLDFAEIHLVGKDAEEYSLLEQQVGLLYGQVLGLNEVDVYETFHALGGDSILATQLLKAIERSFPGIVDISDIFTYPTVTQLAGFMEKRTGQSSEAGRKMQKDENLSDDELLDMLDGLEKGSISVQGVLKNLNG</sequence>
<keyword evidence="5" id="KW-0808">Transferase</keyword>
<dbReference type="CDD" id="cd00833">
    <property type="entry name" value="PKS"/>
    <property type="match status" value="1"/>
</dbReference>
<dbReference type="InterPro" id="IPR014031">
    <property type="entry name" value="Ketoacyl_synth_C"/>
</dbReference>
<dbReference type="Pfam" id="PF21089">
    <property type="entry name" value="PKS_DH_N"/>
    <property type="match status" value="1"/>
</dbReference>
<dbReference type="Pfam" id="PF02801">
    <property type="entry name" value="Ketoacyl-synt_C"/>
    <property type="match status" value="1"/>
</dbReference>
<dbReference type="GO" id="GO:0005737">
    <property type="term" value="C:cytoplasm"/>
    <property type="evidence" value="ECO:0007669"/>
    <property type="project" value="TreeGrafter"/>
</dbReference>
<evidence type="ECO:0000256" key="2">
    <source>
        <dbReference type="ARBA" id="ARBA00004789"/>
    </source>
</evidence>
<dbReference type="InterPro" id="IPR006162">
    <property type="entry name" value="Ppantetheine_attach_site"/>
</dbReference>
<dbReference type="InterPro" id="IPR036291">
    <property type="entry name" value="NAD(P)-bd_dom_sf"/>
</dbReference>
<proteinExistence type="predicted"/>
<dbReference type="InterPro" id="IPR016039">
    <property type="entry name" value="Thiolase-like"/>
</dbReference>
<dbReference type="Proteomes" id="UP000367750">
    <property type="component" value="Unassembled WGS sequence"/>
</dbReference>
<evidence type="ECO:0000313" key="10">
    <source>
        <dbReference type="EMBL" id="KAA9008676.1"/>
    </source>
</evidence>
<dbReference type="SUPFAM" id="SSF53901">
    <property type="entry name" value="Thiolase-like"/>
    <property type="match status" value="1"/>
</dbReference>
<dbReference type="PROSITE" id="PS50075">
    <property type="entry name" value="CARRIER"/>
    <property type="match status" value="1"/>
</dbReference>
<dbReference type="EMBL" id="VYKK01000001">
    <property type="protein sequence ID" value="KAA9008676.1"/>
    <property type="molecule type" value="Genomic_DNA"/>
</dbReference>
<dbReference type="InterPro" id="IPR057326">
    <property type="entry name" value="KR_dom"/>
</dbReference>
<gene>
    <name evidence="10" type="ORF">F4V43_00675</name>
</gene>
<accession>A0A5J5GK40</accession>
<dbReference type="InterPro" id="IPR036736">
    <property type="entry name" value="ACP-like_sf"/>
</dbReference>
<name>A0A5J5GK40_9BACL</name>
<dbReference type="PROSITE" id="PS52019">
    <property type="entry name" value="PKS_MFAS_DH"/>
    <property type="match status" value="1"/>
</dbReference>
<dbReference type="GO" id="GO:0004312">
    <property type="term" value="F:fatty acid synthase activity"/>
    <property type="evidence" value="ECO:0007669"/>
    <property type="project" value="TreeGrafter"/>
</dbReference>
<dbReference type="SMART" id="SM00823">
    <property type="entry name" value="PKS_PP"/>
    <property type="match status" value="1"/>
</dbReference>
<dbReference type="SMART" id="SM00825">
    <property type="entry name" value="PKS_KS"/>
    <property type="match status" value="1"/>
</dbReference>
<feature type="active site" description="Proton donor; for dehydratase activity" evidence="6">
    <location>
        <position position="892"/>
    </location>
</feature>
<dbReference type="Gene3D" id="3.40.50.720">
    <property type="entry name" value="NAD(P)-binding Rossmann-like Domain"/>
    <property type="match status" value="1"/>
</dbReference>
<dbReference type="GO" id="GO:0005886">
    <property type="term" value="C:plasma membrane"/>
    <property type="evidence" value="ECO:0007669"/>
    <property type="project" value="TreeGrafter"/>
</dbReference>
<dbReference type="InterPro" id="IPR020807">
    <property type="entry name" value="PKS_DH"/>
</dbReference>
<dbReference type="SUPFAM" id="SSF51735">
    <property type="entry name" value="NAD(P)-binding Rossmann-fold domains"/>
    <property type="match status" value="2"/>
</dbReference>
<dbReference type="Gene3D" id="3.40.47.10">
    <property type="match status" value="1"/>
</dbReference>
<dbReference type="Pfam" id="PF00109">
    <property type="entry name" value="ketoacyl-synt"/>
    <property type="match status" value="1"/>
</dbReference>
<evidence type="ECO:0000256" key="6">
    <source>
        <dbReference type="PROSITE-ProRule" id="PRU01363"/>
    </source>
</evidence>
<keyword evidence="3" id="KW-0596">Phosphopantetheine</keyword>
<evidence type="ECO:0000259" key="9">
    <source>
        <dbReference type="PROSITE" id="PS52019"/>
    </source>
</evidence>
<evidence type="ECO:0000256" key="1">
    <source>
        <dbReference type="ARBA" id="ARBA00003299"/>
    </source>
</evidence>
<dbReference type="InterPro" id="IPR018201">
    <property type="entry name" value="Ketoacyl_synth_AS"/>
</dbReference>
<dbReference type="PANTHER" id="PTHR43775">
    <property type="entry name" value="FATTY ACID SYNTHASE"/>
    <property type="match status" value="1"/>
</dbReference>
<evidence type="ECO:0000313" key="11">
    <source>
        <dbReference type="Proteomes" id="UP000367750"/>
    </source>
</evidence>